<keyword evidence="2" id="KW-0347">Helicase</keyword>
<feature type="compositionally biased region" description="Basic residues" evidence="1">
    <location>
        <begin position="132"/>
        <end position="143"/>
    </location>
</feature>
<feature type="region of interest" description="Disordered" evidence="1">
    <location>
        <begin position="412"/>
        <end position="434"/>
    </location>
</feature>
<feature type="compositionally biased region" description="Basic residues" evidence="1">
    <location>
        <begin position="1"/>
        <end position="10"/>
    </location>
</feature>
<name>A0A6J4SAI8_9ACTN</name>
<feature type="compositionally biased region" description="Basic and acidic residues" evidence="1">
    <location>
        <begin position="175"/>
        <end position="190"/>
    </location>
</feature>
<feature type="compositionally biased region" description="Basic residues" evidence="1">
    <location>
        <begin position="276"/>
        <end position="286"/>
    </location>
</feature>
<dbReference type="GO" id="GO:0004386">
    <property type="term" value="F:helicase activity"/>
    <property type="evidence" value="ECO:0007669"/>
    <property type="project" value="UniProtKB-KW"/>
</dbReference>
<sequence>VRSRARGGTRRRGDPRAATAARGRGRGRAARGERARPRGGHAPADLRGPDPRPTVAGRIVGAAGRGRGRRHAAAVALRRGGAGRGRWRVGARRRGPLRPGRGAALDLPDDARRAARPGRAGGRAPGRDAPRHLPRRGPGRHALPRAAQDRGAHRAPEAGPGDLRRPARGQRRPPPGRDSRAARALRDLGPRRLPARRRARRAPPRRGPRSTLAALARELPAPARRGADALGLGHRDLPPLSAQVQVRPRLPHPAGADDQPALRDRRAPGPRALPRPGRRLARRAHAALRGLVATRGLRQPLRRPPVPGPRRHSTRALLGGRPRGSRRAGLVRALVLVQARSAPRPRPRRPRRPPARRRLRADRLQDRQGQDRDRAARGHPALDLPDGRARVVAASHRGAELPLRARQREGAGLALGGRARAGSGDGRRGRRRDPRAALRAQALVRDLLVLRLPDRLSGGGAV</sequence>
<evidence type="ECO:0000313" key="2">
    <source>
        <dbReference type="EMBL" id="CAA9493303.1"/>
    </source>
</evidence>
<feature type="compositionally biased region" description="Low complexity" evidence="1">
    <location>
        <begin position="97"/>
        <end position="106"/>
    </location>
</feature>
<feature type="compositionally biased region" description="Basic and acidic residues" evidence="1">
    <location>
        <begin position="147"/>
        <end position="156"/>
    </location>
</feature>
<feature type="compositionally biased region" description="Basic residues" evidence="1">
    <location>
        <begin position="85"/>
        <end position="96"/>
    </location>
</feature>
<dbReference type="AlphaFoldDB" id="A0A6J4SAI8"/>
<organism evidence="2">
    <name type="scientific">uncultured Solirubrobacterales bacterium</name>
    <dbReference type="NCBI Taxonomy" id="768556"/>
    <lineage>
        <taxon>Bacteria</taxon>
        <taxon>Bacillati</taxon>
        <taxon>Actinomycetota</taxon>
        <taxon>Thermoleophilia</taxon>
        <taxon>Solirubrobacterales</taxon>
        <taxon>environmental samples</taxon>
    </lineage>
</organism>
<proteinExistence type="predicted"/>
<accession>A0A6J4SAI8</accession>
<feature type="region of interest" description="Disordered" evidence="1">
    <location>
        <begin position="1"/>
        <end position="221"/>
    </location>
</feature>
<feature type="non-terminal residue" evidence="2">
    <location>
        <position position="462"/>
    </location>
</feature>
<keyword evidence="2" id="KW-0378">Hydrolase</keyword>
<protein>
    <submittedName>
        <fullName evidence="2">ATP-dependent DNA helicase UvrD/PcrA</fullName>
    </submittedName>
</protein>
<feature type="compositionally biased region" description="Basic residues" evidence="1">
    <location>
        <begin position="343"/>
        <end position="360"/>
    </location>
</feature>
<feature type="compositionally biased region" description="Low complexity" evidence="1">
    <location>
        <begin position="412"/>
        <end position="422"/>
    </location>
</feature>
<evidence type="ECO:0000256" key="1">
    <source>
        <dbReference type="SAM" id="MobiDB-lite"/>
    </source>
</evidence>
<feature type="compositionally biased region" description="Basic and acidic residues" evidence="1">
    <location>
        <begin position="361"/>
        <end position="376"/>
    </location>
</feature>
<feature type="compositionally biased region" description="Low complexity" evidence="1">
    <location>
        <begin position="287"/>
        <end position="299"/>
    </location>
</feature>
<feature type="region of interest" description="Disordered" evidence="1">
    <location>
        <begin position="244"/>
        <end position="386"/>
    </location>
</feature>
<feature type="compositionally biased region" description="Low complexity" evidence="1">
    <location>
        <begin position="212"/>
        <end position="221"/>
    </location>
</feature>
<keyword evidence="2" id="KW-0547">Nucleotide-binding</keyword>
<gene>
    <name evidence="2" type="ORF">AVDCRST_MAG45-863</name>
</gene>
<keyword evidence="2" id="KW-0067">ATP-binding</keyword>
<dbReference type="EMBL" id="CADCVU010000078">
    <property type="protein sequence ID" value="CAA9493303.1"/>
    <property type="molecule type" value="Genomic_DNA"/>
</dbReference>
<feature type="compositionally biased region" description="Basic residues" evidence="1">
    <location>
        <begin position="193"/>
        <end position="208"/>
    </location>
</feature>
<reference evidence="2" key="1">
    <citation type="submission" date="2020-02" db="EMBL/GenBank/DDBJ databases">
        <authorList>
            <person name="Meier V. D."/>
        </authorList>
    </citation>
    <scope>NUCLEOTIDE SEQUENCE</scope>
    <source>
        <strain evidence="2">AVDCRST_MAG45</strain>
    </source>
</reference>
<feature type="non-terminal residue" evidence="2">
    <location>
        <position position="1"/>
    </location>
</feature>